<feature type="domain" description="RimM N-terminal" evidence="6">
    <location>
        <begin position="15"/>
        <end position="95"/>
    </location>
</feature>
<comment type="caution">
    <text evidence="8">The sequence shown here is derived from an EMBL/GenBank/DDBJ whole genome shotgun (WGS) entry which is preliminary data.</text>
</comment>
<keyword evidence="4 5" id="KW-0143">Chaperone</keyword>
<comment type="subcellular location">
    <subcellularLocation>
        <location evidence="5">Cytoplasm</location>
    </subcellularLocation>
</comment>
<proteinExistence type="inferred from homology"/>
<evidence type="ECO:0000256" key="5">
    <source>
        <dbReference type="HAMAP-Rule" id="MF_00014"/>
    </source>
</evidence>
<dbReference type="InterPro" id="IPR009000">
    <property type="entry name" value="Transl_B-barrel_sf"/>
</dbReference>
<evidence type="ECO:0000256" key="4">
    <source>
        <dbReference type="ARBA" id="ARBA00023186"/>
    </source>
</evidence>
<dbReference type="InterPro" id="IPR002676">
    <property type="entry name" value="RimM_N"/>
</dbReference>
<evidence type="ECO:0000256" key="2">
    <source>
        <dbReference type="ARBA" id="ARBA00022517"/>
    </source>
</evidence>
<dbReference type="Proteomes" id="UP001556653">
    <property type="component" value="Unassembled WGS sequence"/>
</dbReference>
<keyword evidence="9" id="KW-1185">Reference proteome</keyword>
<accession>A0ABV3S7B0</accession>
<keyword evidence="2 5" id="KW-0690">Ribosome biogenesis</keyword>
<dbReference type="InterPro" id="IPR036976">
    <property type="entry name" value="RimM_N_sf"/>
</dbReference>
<dbReference type="EMBL" id="JBAKFJ010000001">
    <property type="protein sequence ID" value="MEX0385612.1"/>
    <property type="molecule type" value="Genomic_DNA"/>
</dbReference>
<keyword evidence="3 5" id="KW-0698">rRNA processing</keyword>
<evidence type="ECO:0000256" key="3">
    <source>
        <dbReference type="ARBA" id="ARBA00022552"/>
    </source>
</evidence>
<dbReference type="InterPro" id="IPR011961">
    <property type="entry name" value="RimM"/>
</dbReference>
<dbReference type="Pfam" id="PF01782">
    <property type="entry name" value="RimM"/>
    <property type="match status" value="1"/>
</dbReference>
<dbReference type="SUPFAM" id="SSF50447">
    <property type="entry name" value="Translation proteins"/>
    <property type="match status" value="1"/>
</dbReference>
<sequence>MGGAPAGDAERRIVLGEIVGAHGVRGEVKLHSWTRPRENILGYPVWTLEKGESGHEYEVAGGRHQGKGLVARLTGVDDRDAAAALQGSRITVPRSVLPAKAPGEYYWAELEGLDVETLTGESLGKVTGLIETGANDVLVVAGERERLIPYAPGVYIQSVDLSGGRMVVDWDPEF</sequence>
<dbReference type="PANTHER" id="PTHR33692:SF1">
    <property type="entry name" value="RIBOSOME MATURATION FACTOR RIMM"/>
    <property type="match status" value="1"/>
</dbReference>
<evidence type="ECO:0000259" key="6">
    <source>
        <dbReference type="Pfam" id="PF01782"/>
    </source>
</evidence>
<comment type="function">
    <text evidence="5">An accessory protein needed during the final step in the assembly of 30S ribosomal subunit, possibly for assembly of the head region. Essential for efficient processing of 16S rRNA. May be needed both before and after RbfA during the maturation of 16S rRNA. It has affinity for free ribosomal 30S subunits but not for 70S ribosomes.</text>
</comment>
<dbReference type="Pfam" id="PF05239">
    <property type="entry name" value="PRC"/>
    <property type="match status" value="1"/>
</dbReference>
<evidence type="ECO:0000313" key="9">
    <source>
        <dbReference type="Proteomes" id="UP001556653"/>
    </source>
</evidence>
<evidence type="ECO:0000259" key="7">
    <source>
        <dbReference type="Pfam" id="PF05239"/>
    </source>
</evidence>
<protein>
    <recommendedName>
        <fullName evidence="5">Ribosome maturation factor RimM</fullName>
    </recommendedName>
</protein>
<name>A0ABV3S7B0_9GAMM</name>
<dbReference type="PANTHER" id="PTHR33692">
    <property type="entry name" value="RIBOSOME MATURATION FACTOR RIMM"/>
    <property type="match status" value="1"/>
</dbReference>
<evidence type="ECO:0000256" key="1">
    <source>
        <dbReference type="ARBA" id="ARBA00022490"/>
    </source>
</evidence>
<dbReference type="SUPFAM" id="SSF50346">
    <property type="entry name" value="PRC-barrel domain"/>
    <property type="match status" value="1"/>
</dbReference>
<dbReference type="Gene3D" id="2.30.30.240">
    <property type="entry name" value="PRC-barrel domain"/>
    <property type="match status" value="1"/>
</dbReference>
<dbReference type="RefSeq" id="WP_367966094.1">
    <property type="nucleotide sequence ID" value="NZ_JBAKFI010000003.1"/>
</dbReference>
<organism evidence="8 9">
    <name type="scientific">Spiribacter onubensis</name>
    <dbReference type="NCBI Taxonomy" id="3122420"/>
    <lineage>
        <taxon>Bacteria</taxon>
        <taxon>Pseudomonadati</taxon>
        <taxon>Pseudomonadota</taxon>
        <taxon>Gammaproteobacteria</taxon>
        <taxon>Chromatiales</taxon>
        <taxon>Ectothiorhodospiraceae</taxon>
        <taxon>Spiribacter</taxon>
    </lineage>
</organism>
<keyword evidence="1 5" id="KW-0963">Cytoplasm</keyword>
<dbReference type="NCBIfam" id="TIGR02273">
    <property type="entry name" value="16S_RimM"/>
    <property type="match status" value="1"/>
</dbReference>
<comment type="subunit">
    <text evidence="5">Binds ribosomal protein uS19.</text>
</comment>
<reference evidence="8 9" key="1">
    <citation type="submission" date="2024-02" db="EMBL/GenBank/DDBJ databases">
        <title>New especies of Spiribacter isolated from saline water.</title>
        <authorList>
            <person name="Leon M.J."/>
            <person name="De La Haba R."/>
            <person name="Sanchez-Porro C."/>
            <person name="Ventosa A."/>
        </authorList>
    </citation>
    <scope>NUCLEOTIDE SEQUENCE [LARGE SCALE GENOMIC DNA]</scope>
    <source>
        <strain evidence="9">ag22IC4-227</strain>
    </source>
</reference>
<feature type="domain" description="PRC-barrel" evidence="7">
    <location>
        <begin position="103"/>
        <end position="169"/>
    </location>
</feature>
<dbReference type="InterPro" id="IPR027275">
    <property type="entry name" value="PRC-brl_dom"/>
</dbReference>
<comment type="similarity">
    <text evidence="5">Belongs to the RimM family.</text>
</comment>
<dbReference type="InterPro" id="IPR011033">
    <property type="entry name" value="PRC_barrel-like_sf"/>
</dbReference>
<dbReference type="HAMAP" id="MF_00014">
    <property type="entry name" value="Ribosome_mat_RimM"/>
    <property type="match status" value="1"/>
</dbReference>
<gene>
    <name evidence="5 8" type="primary">rimM</name>
    <name evidence="8" type="ORF">V6X64_01210</name>
</gene>
<comment type="domain">
    <text evidence="5">The PRC barrel domain binds ribosomal protein uS19.</text>
</comment>
<evidence type="ECO:0000313" key="8">
    <source>
        <dbReference type="EMBL" id="MEX0385612.1"/>
    </source>
</evidence>
<dbReference type="Gene3D" id="2.40.30.60">
    <property type="entry name" value="RimM"/>
    <property type="match status" value="1"/>
</dbReference>